<feature type="transmembrane region" description="Helical" evidence="8">
    <location>
        <begin position="189"/>
        <end position="207"/>
    </location>
</feature>
<feature type="transmembrane region" description="Helical" evidence="8">
    <location>
        <begin position="56"/>
        <end position="78"/>
    </location>
</feature>
<dbReference type="Pfam" id="PF03591">
    <property type="entry name" value="AzlC"/>
    <property type="match status" value="1"/>
</dbReference>
<feature type="transmembrane region" description="Helical" evidence="8">
    <location>
        <begin position="137"/>
        <end position="157"/>
    </location>
</feature>
<dbReference type="GeneID" id="49393279"/>
<comment type="subcellular location">
    <subcellularLocation>
        <location evidence="1">Cell membrane</location>
        <topology evidence="1">Multi-pass membrane protein</topology>
    </subcellularLocation>
</comment>
<dbReference type="InterPro" id="IPR011606">
    <property type="entry name" value="Brnchd-chn_aa_trnsp_permease"/>
</dbReference>
<comment type="similarity">
    <text evidence="2">Belongs to the AzlC family.</text>
</comment>
<feature type="transmembrane region" description="Helical" evidence="8">
    <location>
        <begin position="213"/>
        <end position="231"/>
    </location>
</feature>
<dbReference type="RefSeq" id="WP_050338997.1">
    <property type="nucleotide sequence ID" value="NZ_AZCU01000001.1"/>
</dbReference>
<keyword evidence="3" id="KW-0813">Transport</keyword>
<protein>
    <submittedName>
        <fullName evidence="9">Amino acid transport protein</fullName>
    </submittedName>
</protein>
<evidence type="ECO:0000256" key="5">
    <source>
        <dbReference type="ARBA" id="ARBA00022692"/>
    </source>
</evidence>
<keyword evidence="5 8" id="KW-0812">Transmembrane</keyword>
<feature type="transmembrane region" description="Helical" evidence="8">
    <location>
        <begin position="163"/>
        <end position="182"/>
    </location>
</feature>
<evidence type="ECO:0000256" key="7">
    <source>
        <dbReference type="ARBA" id="ARBA00023136"/>
    </source>
</evidence>
<dbReference type="PANTHER" id="PTHR34979:SF1">
    <property type="entry name" value="INNER MEMBRANE PROTEIN YGAZ"/>
    <property type="match status" value="1"/>
</dbReference>
<keyword evidence="6 8" id="KW-1133">Transmembrane helix</keyword>
<organism evidence="9 10">
    <name type="scientific">Lactiplantibacillus pentosus DSM 20314</name>
    <dbReference type="NCBI Taxonomy" id="1423791"/>
    <lineage>
        <taxon>Bacteria</taxon>
        <taxon>Bacillati</taxon>
        <taxon>Bacillota</taxon>
        <taxon>Bacilli</taxon>
        <taxon>Lactobacillales</taxon>
        <taxon>Lactobacillaceae</taxon>
        <taxon>Lactiplantibacillus</taxon>
    </lineage>
</organism>
<evidence type="ECO:0000313" key="9">
    <source>
        <dbReference type="EMBL" id="KRK27063.1"/>
    </source>
</evidence>
<dbReference type="EMBL" id="AZCU01000001">
    <property type="protein sequence ID" value="KRK27063.1"/>
    <property type="molecule type" value="Genomic_DNA"/>
</dbReference>
<gene>
    <name evidence="9" type="ORF">FD24_GL000208</name>
</gene>
<accession>A0A837REH0</accession>
<dbReference type="AlphaFoldDB" id="A0A837REH0"/>
<proteinExistence type="inferred from homology"/>
<feature type="transmembrane region" description="Helical" evidence="8">
    <location>
        <begin position="21"/>
        <end position="50"/>
    </location>
</feature>
<dbReference type="Proteomes" id="UP000051020">
    <property type="component" value="Unassembled WGS sequence"/>
</dbReference>
<evidence type="ECO:0000313" key="10">
    <source>
        <dbReference type="Proteomes" id="UP000051020"/>
    </source>
</evidence>
<evidence type="ECO:0000256" key="6">
    <source>
        <dbReference type="ARBA" id="ARBA00022989"/>
    </source>
</evidence>
<dbReference type="GO" id="GO:0005886">
    <property type="term" value="C:plasma membrane"/>
    <property type="evidence" value="ECO:0007669"/>
    <property type="project" value="UniProtKB-SubCell"/>
</dbReference>
<evidence type="ECO:0000256" key="1">
    <source>
        <dbReference type="ARBA" id="ARBA00004651"/>
    </source>
</evidence>
<evidence type="ECO:0000256" key="8">
    <source>
        <dbReference type="SAM" id="Phobius"/>
    </source>
</evidence>
<evidence type="ECO:0000256" key="4">
    <source>
        <dbReference type="ARBA" id="ARBA00022475"/>
    </source>
</evidence>
<dbReference type="GO" id="GO:1903785">
    <property type="term" value="P:L-valine transmembrane transport"/>
    <property type="evidence" value="ECO:0007669"/>
    <property type="project" value="TreeGrafter"/>
</dbReference>
<keyword evidence="7 8" id="KW-0472">Membrane</keyword>
<reference evidence="9 10" key="1">
    <citation type="journal article" date="2015" name="Genome Announc.">
        <title>Expanding the biotechnology potential of lactobacilli through comparative genomics of 213 strains and associated genera.</title>
        <authorList>
            <person name="Sun Z."/>
            <person name="Harris H.M."/>
            <person name="McCann A."/>
            <person name="Guo C."/>
            <person name="Argimon S."/>
            <person name="Zhang W."/>
            <person name="Yang X."/>
            <person name="Jeffery I.B."/>
            <person name="Cooney J.C."/>
            <person name="Kagawa T.F."/>
            <person name="Liu W."/>
            <person name="Song Y."/>
            <person name="Salvetti E."/>
            <person name="Wrobel A."/>
            <person name="Rasinkangas P."/>
            <person name="Parkhill J."/>
            <person name="Rea M.C."/>
            <person name="O'Sullivan O."/>
            <person name="Ritari J."/>
            <person name="Douillard F.P."/>
            <person name="Paul Ross R."/>
            <person name="Yang R."/>
            <person name="Briner A.E."/>
            <person name="Felis G.E."/>
            <person name="de Vos W.M."/>
            <person name="Barrangou R."/>
            <person name="Klaenhammer T.R."/>
            <person name="Caufield P.W."/>
            <person name="Cui Y."/>
            <person name="Zhang H."/>
            <person name="O'Toole P.W."/>
        </authorList>
    </citation>
    <scope>NUCLEOTIDE SEQUENCE [LARGE SCALE GENOMIC DNA]</scope>
    <source>
        <strain evidence="9 10">DSM 20314</strain>
    </source>
</reference>
<sequence length="234" mass="25397">MDSSLSFRSGVKDVIPTVFGYIGVGLAMGIVANTSHLSVWAVLLMSLIVYAGSAQFIIVSMLLAGSPISAIVLSTFLINSRMILMSMSVAQYFKKDSLLQNVGLGSLLTDETFALSMNKLNQTDQQLKPHWLHAANLVAYLVWAAATVVGCLLGNLISDPDQFGLDFAVVGMFIGLLYLQIITDRSKSLPTQLWVVLFVALAMYFLMRWMPGNLALIFATLLGCGFGMVVSQDE</sequence>
<name>A0A837REH0_LACPE</name>
<evidence type="ECO:0000256" key="3">
    <source>
        <dbReference type="ARBA" id="ARBA00022448"/>
    </source>
</evidence>
<comment type="caution">
    <text evidence="9">The sequence shown here is derived from an EMBL/GenBank/DDBJ whole genome shotgun (WGS) entry which is preliminary data.</text>
</comment>
<dbReference type="PANTHER" id="PTHR34979">
    <property type="entry name" value="INNER MEMBRANE PROTEIN YGAZ"/>
    <property type="match status" value="1"/>
</dbReference>
<evidence type="ECO:0000256" key="2">
    <source>
        <dbReference type="ARBA" id="ARBA00010735"/>
    </source>
</evidence>
<keyword evidence="4" id="KW-1003">Cell membrane</keyword>